<feature type="domain" description="GAF" evidence="2">
    <location>
        <begin position="33"/>
        <end position="184"/>
    </location>
</feature>
<dbReference type="InterPro" id="IPR003018">
    <property type="entry name" value="GAF"/>
</dbReference>
<dbReference type="Proteomes" id="UP000626982">
    <property type="component" value="Unassembled WGS sequence"/>
</dbReference>
<gene>
    <name evidence="3" type="ORF">GCM10010968_00360</name>
</gene>
<dbReference type="Pfam" id="PF01590">
    <property type="entry name" value="GAF"/>
    <property type="match status" value="1"/>
</dbReference>
<keyword evidence="1" id="KW-0175">Coiled coil</keyword>
<feature type="coiled-coil region" evidence="1">
    <location>
        <begin position="176"/>
        <end position="203"/>
    </location>
</feature>
<dbReference type="SMART" id="SM00065">
    <property type="entry name" value="GAF"/>
    <property type="match status" value="1"/>
</dbReference>
<evidence type="ECO:0000256" key="1">
    <source>
        <dbReference type="SAM" id="Coils"/>
    </source>
</evidence>
<keyword evidence="4" id="KW-1185">Reference proteome</keyword>
<dbReference type="EMBL" id="BMLM01000001">
    <property type="protein sequence ID" value="GGN76707.1"/>
    <property type="molecule type" value="Genomic_DNA"/>
</dbReference>
<dbReference type="PANTHER" id="PTHR33744">
    <property type="entry name" value="CARBOHYDRATE DIACID REGULATOR"/>
    <property type="match status" value="1"/>
</dbReference>
<sequence>MTTGEGDRERLERAEAQLAAIASTTHDLLDVEDATAMLQRIVDRVHDLAGADVTYLSAYDAPTDQLFVRAVRGSETGRFLGMRVPAGVGVASEVVRTRAARSVADYEQIGALPRDPEIDAIVRAEGIHAILGAPLLAGGEVLGVLFAANRAARRFDDDDAALLTAFASHAAIVLRIAAVLDELTASRREADAARERAERLAAETLSASRLHGELTELIVDGGGPDDVVAALATALQRPVWAVGVQGEAIWGTAPVPEAGRGDLARAVVRSAGTGRAAVLERGVARAAIAVQAAGERIGALLVGGGTPLSDLQRRTLERSAQILALVTMQRSAVSDAEERVRGELVLDLLESADPAAAVRRARQRGLAVEDPWCAVAVRVAEGDRARAAARVRQLRGALVATVPEGCAVLLPGGDAQAAADRTGEVLGPVPALVVADAVATLGGAGEGMRGAGRAARLLRGLGLERATTTAASLGPYAAMFDDDGGRARAFVDAAIGGLIAWDAHRRTDLVATLAALLAAQGSSVAAARALQLHVSTVKQRAARIRAVLGEGWDEPEPRFRVEVAVRLHLALRALERTHPTA</sequence>
<protein>
    <submittedName>
        <fullName evidence="3">Cyclic diguanylate phosphodiesterase</fullName>
    </submittedName>
</protein>
<comment type="caution">
    <text evidence="3">The sequence shown here is derived from an EMBL/GenBank/DDBJ whole genome shotgun (WGS) entry which is preliminary data.</text>
</comment>
<dbReference type="InterPro" id="IPR025736">
    <property type="entry name" value="PucR_C-HTH_dom"/>
</dbReference>
<name>A0ABQ2KAL5_9MICO</name>
<dbReference type="InterPro" id="IPR042070">
    <property type="entry name" value="PucR_C-HTH_sf"/>
</dbReference>
<dbReference type="Pfam" id="PF13556">
    <property type="entry name" value="HTH_30"/>
    <property type="match status" value="1"/>
</dbReference>
<evidence type="ECO:0000313" key="3">
    <source>
        <dbReference type="EMBL" id="GGN76707.1"/>
    </source>
</evidence>
<dbReference type="RefSeq" id="WP_188714773.1">
    <property type="nucleotide sequence ID" value="NZ_BAABBD010000001.1"/>
</dbReference>
<dbReference type="PANTHER" id="PTHR33744:SF1">
    <property type="entry name" value="DNA-BINDING TRANSCRIPTIONAL ACTIVATOR ADER"/>
    <property type="match status" value="1"/>
</dbReference>
<evidence type="ECO:0000313" key="4">
    <source>
        <dbReference type="Proteomes" id="UP000626982"/>
    </source>
</evidence>
<dbReference type="Gene3D" id="1.10.10.2840">
    <property type="entry name" value="PucR C-terminal helix-turn-helix domain"/>
    <property type="match status" value="1"/>
</dbReference>
<reference evidence="4" key="1">
    <citation type="journal article" date="2019" name="Int. J. Syst. Evol. Microbiol.">
        <title>The Global Catalogue of Microorganisms (GCM) 10K type strain sequencing project: providing services to taxonomists for standard genome sequencing and annotation.</title>
        <authorList>
            <consortium name="The Broad Institute Genomics Platform"/>
            <consortium name="The Broad Institute Genome Sequencing Center for Infectious Disease"/>
            <person name="Wu L."/>
            <person name="Ma J."/>
        </authorList>
    </citation>
    <scope>NUCLEOTIDE SEQUENCE [LARGE SCALE GENOMIC DNA]</scope>
    <source>
        <strain evidence="4">CGMCC 1.6960</strain>
    </source>
</reference>
<dbReference type="InterPro" id="IPR051448">
    <property type="entry name" value="CdaR-like_regulators"/>
</dbReference>
<dbReference type="InterPro" id="IPR029016">
    <property type="entry name" value="GAF-like_dom_sf"/>
</dbReference>
<organism evidence="3 4">
    <name type="scientific">Agrococcus terreus</name>
    <dbReference type="NCBI Taxonomy" id="574649"/>
    <lineage>
        <taxon>Bacteria</taxon>
        <taxon>Bacillati</taxon>
        <taxon>Actinomycetota</taxon>
        <taxon>Actinomycetes</taxon>
        <taxon>Micrococcales</taxon>
        <taxon>Microbacteriaceae</taxon>
        <taxon>Agrococcus</taxon>
    </lineage>
</organism>
<evidence type="ECO:0000259" key="2">
    <source>
        <dbReference type="SMART" id="SM00065"/>
    </source>
</evidence>
<proteinExistence type="predicted"/>
<dbReference type="SUPFAM" id="SSF55781">
    <property type="entry name" value="GAF domain-like"/>
    <property type="match status" value="1"/>
</dbReference>
<accession>A0ABQ2KAL5</accession>
<dbReference type="Gene3D" id="3.30.450.40">
    <property type="match status" value="1"/>
</dbReference>